<dbReference type="InterPro" id="IPR000719">
    <property type="entry name" value="Prot_kinase_dom"/>
</dbReference>
<reference evidence="5" key="1">
    <citation type="submission" date="2012-04" db="EMBL/GenBank/DDBJ databases">
        <title>The Genome Sequence of Loa loa.</title>
        <authorList>
            <consortium name="The Broad Institute Genome Sequencing Platform"/>
            <consortium name="Broad Institute Genome Sequencing Center for Infectious Disease"/>
            <person name="Nutman T.B."/>
            <person name="Fink D.L."/>
            <person name="Russ C."/>
            <person name="Young S."/>
            <person name="Zeng Q."/>
            <person name="Gargeya S."/>
            <person name="Alvarado L."/>
            <person name="Berlin A."/>
            <person name="Chapman S.B."/>
            <person name="Chen Z."/>
            <person name="Freedman E."/>
            <person name="Gellesch M."/>
            <person name="Goldberg J."/>
            <person name="Griggs A."/>
            <person name="Gujja S."/>
            <person name="Heilman E.R."/>
            <person name="Heiman D."/>
            <person name="Howarth C."/>
            <person name="Mehta T."/>
            <person name="Neiman D."/>
            <person name="Pearson M."/>
            <person name="Roberts A."/>
            <person name="Saif S."/>
            <person name="Shea T."/>
            <person name="Shenoy N."/>
            <person name="Sisk P."/>
            <person name="Stolte C."/>
            <person name="Sykes S."/>
            <person name="White J."/>
            <person name="Yandava C."/>
            <person name="Haas B."/>
            <person name="Henn M.R."/>
            <person name="Nusbaum C."/>
            <person name="Birren B."/>
        </authorList>
    </citation>
    <scope>NUCLEOTIDE SEQUENCE [LARGE SCALE GENOMIC DNA]</scope>
</reference>
<dbReference type="PANTHER" id="PTHR24346:SF51">
    <property type="entry name" value="PAS DOMAIN-CONTAINING SERINE_THREONINE-PROTEIN KINASE"/>
    <property type="match status" value="1"/>
</dbReference>
<name>A0A1I7VIZ1_LOALO</name>
<accession>A0A1I7VIZ1</accession>
<feature type="domain" description="Protein kinase" evidence="4">
    <location>
        <begin position="382"/>
        <end position="636"/>
    </location>
</feature>
<dbReference type="PROSITE" id="PS00107">
    <property type="entry name" value="PROTEIN_KINASE_ATP"/>
    <property type="match status" value="1"/>
</dbReference>
<dbReference type="GO" id="GO:0004674">
    <property type="term" value="F:protein serine/threonine kinase activity"/>
    <property type="evidence" value="ECO:0007669"/>
    <property type="project" value="TreeGrafter"/>
</dbReference>
<dbReference type="WBParaSite" id="EN70_3081">
    <property type="protein sequence ID" value="EN70_3081"/>
    <property type="gene ID" value="EN70_3081"/>
</dbReference>
<proteinExistence type="predicted"/>
<keyword evidence="5" id="KW-1185">Reference proteome</keyword>
<reference evidence="6" key="2">
    <citation type="submission" date="2016-11" db="UniProtKB">
        <authorList>
            <consortium name="WormBaseParasite"/>
        </authorList>
    </citation>
    <scope>IDENTIFICATION</scope>
</reference>
<sequence length="656" mass="74280">MEMATNINDNSLLIPTESSTVLSVACTLDAKGRIFRADDGMALLFGYVSMRELLGIEILKLIPAIQLEADSEMQHICALSIRGNSIPITVKVNTEKDSETQRPLMYELRIRAFSTVSGVVILTESGALHSFNENFIEALIGKKQKNIAHITDIIPKFHSHILSSSLNGISNELAMQHSDKLFEHITNKSLIPPRIHSSVTWLINDLALSLHKMDAIESVISINSSSHSSISSVNDICSSIPSTSSQPIESVQFSDNIQQWNEMISDRTNQSKSIIEGSFCGFAKHSDNNLIAICFNIRRLEPSNGASWAVYISYNMTLDFDTSDKRKEEESIKENISDNKSISGCKDDNYRLDFNDEKNSMTTAENDDENAQTIAGEYSEYYDTQHLIGNGAFGSVRLATRKDTGILAVAKFVCKSKVFSESWVPSPKRGNRMVPIELHLLETLSHPNIVKLLDVFENDLYYQLVMEKLDCGMDLFEFIEQQPKLDEPLTSYIFRQVVNAVAYLHSKNIVHRDLKDENVIIDQNFSCKLIDFGSAAYFGHNFVFSTFCGTMEYCSPEVLKGNKYRGPELEMWSLGILLYTLVFFENPFRNLQETMLGEIEFPWEISEGLFQVIAWLLQRDPQLRATVRDISNHCWVKQSFDLRIYKFEDVLQKCGN</sequence>
<dbReference type="PANTHER" id="PTHR24346">
    <property type="entry name" value="MAP/MICROTUBULE AFFINITY-REGULATING KINASE"/>
    <property type="match status" value="1"/>
</dbReference>
<dbReference type="Proteomes" id="UP000095285">
    <property type="component" value="Unassembled WGS sequence"/>
</dbReference>
<dbReference type="GO" id="GO:0005634">
    <property type="term" value="C:nucleus"/>
    <property type="evidence" value="ECO:0007669"/>
    <property type="project" value="TreeGrafter"/>
</dbReference>
<dbReference type="InterPro" id="IPR011009">
    <property type="entry name" value="Kinase-like_dom_sf"/>
</dbReference>
<dbReference type="PROSITE" id="PS00108">
    <property type="entry name" value="PROTEIN_KINASE_ST"/>
    <property type="match status" value="1"/>
</dbReference>
<dbReference type="GO" id="GO:0005829">
    <property type="term" value="C:cytosol"/>
    <property type="evidence" value="ECO:0007669"/>
    <property type="project" value="TreeGrafter"/>
</dbReference>
<dbReference type="Pfam" id="PF00069">
    <property type="entry name" value="Pkinase"/>
    <property type="match status" value="1"/>
</dbReference>
<dbReference type="AlphaFoldDB" id="A0A1I7VIZ1"/>
<feature type="binding site" evidence="3">
    <location>
        <position position="415"/>
    </location>
    <ligand>
        <name>ATP</name>
        <dbReference type="ChEBI" id="CHEBI:30616"/>
    </ligand>
</feature>
<protein>
    <submittedName>
        <fullName evidence="6">Protein kinase domain-containing protein</fullName>
    </submittedName>
</protein>
<dbReference type="STRING" id="7209.A0A1I7VIZ1"/>
<dbReference type="InterPro" id="IPR017441">
    <property type="entry name" value="Protein_kinase_ATP_BS"/>
</dbReference>
<dbReference type="Gene3D" id="3.30.200.20">
    <property type="entry name" value="Phosphorylase Kinase, domain 1"/>
    <property type="match status" value="1"/>
</dbReference>
<dbReference type="GO" id="GO:0035556">
    <property type="term" value="P:intracellular signal transduction"/>
    <property type="evidence" value="ECO:0007669"/>
    <property type="project" value="TreeGrafter"/>
</dbReference>
<dbReference type="eggNOG" id="KOG1152">
    <property type="taxonomic scope" value="Eukaryota"/>
</dbReference>
<dbReference type="GO" id="GO:0005524">
    <property type="term" value="F:ATP binding"/>
    <property type="evidence" value="ECO:0007669"/>
    <property type="project" value="UniProtKB-UniRule"/>
</dbReference>
<dbReference type="SMART" id="SM00220">
    <property type="entry name" value="S_TKc"/>
    <property type="match status" value="1"/>
</dbReference>
<evidence type="ECO:0000256" key="1">
    <source>
        <dbReference type="ARBA" id="ARBA00022741"/>
    </source>
</evidence>
<evidence type="ECO:0000256" key="3">
    <source>
        <dbReference type="PROSITE-ProRule" id="PRU10141"/>
    </source>
</evidence>
<dbReference type="FunFam" id="1.10.510.10:FF:000351">
    <property type="entry name" value="PAS domain-containing serine/threonine-protein kinase"/>
    <property type="match status" value="1"/>
</dbReference>
<dbReference type="SUPFAM" id="SSF56112">
    <property type="entry name" value="Protein kinase-like (PK-like)"/>
    <property type="match status" value="1"/>
</dbReference>
<dbReference type="InterPro" id="IPR008271">
    <property type="entry name" value="Ser/Thr_kinase_AS"/>
</dbReference>
<organism evidence="5 6">
    <name type="scientific">Loa loa</name>
    <name type="common">Eye worm</name>
    <name type="synonym">Filaria loa</name>
    <dbReference type="NCBI Taxonomy" id="7209"/>
    <lineage>
        <taxon>Eukaryota</taxon>
        <taxon>Metazoa</taxon>
        <taxon>Ecdysozoa</taxon>
        <taxon>Nematoda</taxon>
        <taxon>Chromadorea</taxon>
        <taxon>Rhabditida</taxon>
        <taxon>Spirurina</taxon>
        <taxon>Spiruromorpha</taxon>
        <taxon>Filarioidea</taxon>
        <taxon>Onchocercidae</taxon>
        <taxon>Loa</taxon>
    </lineage>
</organism>
<dbReference type="GO" id="GO:0045719">
    <property type="term" value="P:negative regulation of glycogen biosynthetic process"/>
    <property type="evidence" value="ECO:0007669"/>
    <property type="project" value="TreeGrafter"/>
</dbReference>
<evidence type="ECO:0000259" key="4">
    <source>
        <dbReference type="PROSITE" id="PS50011"/>
    </source>
</evidence>
<keyword evidence="1 3" id="KW-0547">Nucleotide-binding</keyword>
<evidence type="ECO:0000256" key="2">
    <source>
        <dbReference type="ARBA" id="ARBA00022840"/>
    </source>
</evidence>
<keyword evidence="2 3" id="KW-0067">ATP-binding</keyword>
<evidence type="ECO:0000313" key="5">
    <source>
        <dbReference type="Proteomes" id="UP000095285"/>
    </source>
</evidence>
<dbReference type="PROSITE" id="PS50011">
    <property type="entry name" value="PROTEIN_KINASE_DOM"/>
    <property type="match status" value="1"/>
</dbReference>
<evidence type="ECO:0000313" key="6">
    <source>
        <dbReference type="WBParaSite" id="EN70_3081"/>
    </source>
</evidence>
<dbReference type="Gene3D" id="1.10.510.10">
    <property type="entry name" value="Transferase(Phosphotransferase) domain 1"/>
    <property type="match status" value="1"/>
</dbReference>